<proteinExistence type="predicted"/>
<evidence type="ECO:0000313" key="2">
    <source>
        <dbReference type="EnsemblPlants" id="OMERI03G12230.1"/>
    </source>
</evidence>
<evidence type="ECO:0000256" key="1">
    <source>
        <dbReference type="SAM" id="MobiDB-lite"/>
    </source>
</evidence>
<protein>
    <submittedName>
        <fullName evidence="2">Uncharacterized protein</fullName>
    </submittedName>
</protein>
<sequence>MACTSSPIAAVATPPPERNDTQGLPDEILSFMFVLLTPTECNASLTYAQWKETDASMRHRLSLDAHAALGYTVQRIFARFMAVAKLMLRCVRGSGKDSLSDDGAR</sequence>
<name>A0A0E0CZ14_9ORYZ</name>
<dbReference type="HOGENOM" id="CLU_137606_0_0_1"/>
<reference evidence="2" key="2">
    <citation type="submission" date="2018-05" db="EMBL/GenBank/DDBJ databases">
        <title>OmerRS3 (Oryza meridionalis Reference Sequence Version 3).</title>
        <authorList>
            <person name="Zhang J."/>
            <person name="Kudrna D."/>
            <person name="Lee S."/>
            <person name="Talag J."/>
            <person name="Welchert J."/>
            <person name="Wing R.A."/>
        </authorList>
    </citation>
    <scope>NUCLEOTIDE SEQUENCE [LARGE SCALE GENOMIC DNA]</scope>
    <source>
        <strain evidence="2">cv. OR44</strain>
    </source>
</reference>
<keyword evidence="3" id="KW-1185">Reference proteome</keyword>
<dbReference type="AlphaFoldDB" id="A0A0E0CZ14"/>
<dbReference type="Proteomes" id="UP000008021">
    <property type="component" value="Chromosome 3"/>
</dbReference>
<reference evidence="2" key="1">
    <citation type="submission" date="2015-04" db="UniProtKB">
        <authorList>
            <consortium name="EnsemblPlants"/>
        </authorList>
    </citation>
    <scope>IDENTIFICATION</scope>
</reference>
<organism evidence="2">
    <name type="scientific">Oryza meridionalis</name>
    <dbReference type="NCBI Taxonomy" id="40149"/>
    <lineage>
        <taxon>Eukaryota</taxon>
        <taxon>Viridiplantae</taxon>
        <taxon>Streptophyta</taxon>
        <taxon>Embryophyta</taxon>
        <taxon>Tracheophyta</taxon>
        <taxon>Spermatophyta</taxon>
        <taxon>Magnoliopsida</taxon>
        <taxon>Liliopsida</taxon>
        <taxon>Poales</taxon>
        <taxon>Poaceae</taxon>
        <taxon>BOP clade</taxon>
        <taxon>Oryzoideae</taxon>
        <taxon>Oryzeae</taxon>
        <taxon>Oryzinae</taxon>
        <taxon>Oryza</taxon>
    </lineage>
</organism>
<feature type="region of interest" description="Disordered" evidence="1">
    <location>
        <begin position="1"/>
        <end position="22"/>
    </location>
</feature>
<dbReference type="STRING" id="40149.A0A0E0CZ14"/>
<evidence type="ECO:0000313" key="3">
    <source>
        <dbReference type="Proteomes" id="UP000008021"/>
    </source>
</evidence>
<dbReference type="Gramene" id="OMERI03G12230.1">
    <property type="protein sequence ID" value="OMERI03G12230.1"/>
    <property type="gene ID" value="OMERI03G12230"/>
</dbReference>
<accession>A0A0E0CZ14</accession>
<dbReference type="EnsemblPlants" id="OMERI03G12230.1">
    <property type="protein sequence ID" value="OMERI03G12230.1"/>
    <property type="gene ID" value="OMERI03G12230"/>
</dbReference>